<feature type="domain" description="Cation-transporting P-type ATPase C-terminal" evidence="2">
    <location>
        <begin position="67"/>
        <end position="238"/>
    </location>
</feature>
<organism evidence="3 4">
    <name type="scientific">Corynebacterium oculi</name>
    <dbReference type="NCBI Taxonomy" id="1544416"/>
    <lineage>
        <taxon>Bacteria</taxon>
        <taxon>Bacillati</taxon>
        <taxon>Actinomycetota</taxon>
        <taxon>Actinomycetes</taxon>
        <taxon>Mycobacteriales</taxon>
        <taxon>Corynebacteriaceae</taxon>
        <taxon>Corynebacterium</taxon>
    </lineage>
</organism>
<dbReference type="PANTHER" id="PTHR43294:SF20">
    <property type="entry name" value="P-TYPE ATPASE"/>
    <property type="match status" value="1"/>
</dbReference>
<dbReference type="PATRIC" id="fig|1544416.3.peg.7"/>
<feature type="transmembrane region" description="Helical" evidence="1">
    <location>
        <begin position="111"/>
        <end position="133"/>
    </location>
</feature>
<dbReference type="Pfam" id="PF00689">
    <property type="entry name" value="Cation_ATPase_C"/>
    <property type="match status" value="1"/>
</dbReference>
<dbReference type="InterPro" id="IPR036412">
    <property type="entry name" value="HAD-like_sf"/>
</dbReference>
<dbReference type="SUPFAM" id="SSF81665">
    <property type="entry name" value="Calcium ATPase, transmembrane domain M"/>
    <property type="match status" value="1"/>
</dbReference>
<dbReference type="SUPFAM" id="SSF56784">
    <property type="entry name" value="HAD-like"/>
    <property type="match status" value="1"/>
</dbReference>
<feature type="transmembrane region" description="Helical" evidence="1">
    <location>
        <begin position="145"/>
        <end position="164"/>
    </location>
</feature>
<dbReference type="Proteomes" id="UP000050517">
    <property type="component" value="Unassembled WGS sequence"/>
</dbReference>
<accession>A0A0Q1DXC9</accession>
<feature type="transmembrane region" description="Helical" evidence="1">
    <location>
        <begin position="43"/>
        <end position="65"/>
    </location>
</feature>
<protein>
    <submittedName>
        <fullName evidence="3">Putative cation-transporting ATPase F</fullName>
        <ecNumber evidence="3">3.6.3.-</ecNumber>
    </submittedName>
</protein>
<dbReference type="GO" id="GO:0016787">
    <property type="term" value="F:hydrolase activity"/>
    <property type="evidence" value="ECO:0007669"/>
    <property type="project" value="UniProtKB-KW"/>
</dbReference>
<sequence>MGIKGTEAMKEAADIVLADDNFSTIERAVHEGRRIYDNILKSVVFLLPTTLAQGMVVFFSVLFGWEPPLAPTQILCVNLVTAIALSIALAYEPAEKGIMSRMPRDPKQALLSYWLWARVLWISLMIALSTIATYRLMMNDGADQAVARTTAVAVLVTAQIFVLFNSRFLYRSSLHVRALTGNKVIWMSVGALLVLQALFTYAPFMNSLFDTAPLGLAQLGAAVLVSLAIFLIVELMKFGQNKFFIQSGRAEASSRR</sequence>
<keyword evidence="3" id="KW-0378">Hydrolase</keyword>
<dbReference type="InterPro" id="IPR023298">
    <property type="entry name" value="ATPase_P-typ_TM_dom_sf"/>
</dbReference>
<keyword evidence="4" id="KW-1185">Reference proteome</keyword>
<dbReference type="Gene3D" id="1.20.1110.10">
    <property type="entry name" value="Calcium-transporting ATPase, transmembrane domain"/>
    <property type="match status" value="1"/>
</dbReference>
<dbReference type="GO" id="GO:0005886">
    <property type="term" value="C:plasma membrane"/>
    <property type="evidence" value="ECO:0007669"/>
    <property type="project" value="UniProtKB-SubCell"/>
</dbReference>
<keyword evidence="1" id="KW-0472">Membrane</keyword>
<feature type="transmembrane region" description="Helical" evidence="1">
    <location>
        <begin position="184"/>
        <end position="204"/>
    </location>
</feature>
<name>A0A0Q1DXC9_9CORY</name>
<reference evidence="3 4" key="1">
    <citation type="submission" date="2015-10" db="EMBL/GenBank/DDBJ databases">
        <title>Corynebacteirum lowii and Corynebacterium oculi species nova, derived from human clinical disease and and emended description of Corynebacterium mastiditis.</title>
        <authorList>
            <person name="Bernard K."/>
            <person name="Pacheco A.L."/>
            <person name="Mcdougall C."/>
            <person name="Burtx T."/>
            <person name="Weibe D."/>
            <person name="Tyler S."/>
            <person name="Olson A.B."/>
            <person name="Cnockaert M."/>
            <person name="Eguchi H."/>
            <person name="Kuwahara T."/>
            <person name="Nakayama-Imaohji H."/>
            <person name="Boudewijins M."/>
            <person name="Van Hoecke F."/>
            <person name="Bernier A.-M."/>
            <person name="Vandamme P."/>
        </authorList>
    </citation>
    <scope>NUCLEOTIDE SEQUENCE [LARGE SCALE GENOMIC DNA]</scope>
    <source>
        <strain evidence="3 4">NML 130210</strain>
    </source>
</reference>
<dbReference type="InterPro" id="IPR006068">
    <property type="entry name" value="ATPase_P-typ_cation-transptr_C"/>
</dbReference>
<dbReference type="PANTHER" id="PTHR43294">
    <property type="entry name" value="SODIUM/POTASSIUM-TRANSPORTING ATPASE SUBUNIT ALPHA"/>
    <property type="match status" value="1"/>
</dbReference>
<evidence type="ECO:0000313" key="3">
    <source>
        <dbReference type="EMBL" id="KQB84879.1"/>
    </source>
</evidence>
<evidence type="ECO:0000256" key="1">
    <source>
        <dbReference type="SAM" id="Phobius"/>
    </source>
</evidence>
<evidence type="ECO:0000259" key="2">
    <source>
        <dbReference type="Pfam" id="PF00689"/>
    </source>
</evidence>
<keyword evidence="1" id="KW-1133">Transmembrane helix</keyword>
<gene>
    <name evidence="3" type="primary">ctpF_2</name>
    <name evidence="3" type="ORF">Cocul_00008</name>
</gene>
<proteinExistence type="predicted"/>
<dbReference type="EC" id="3.6.3.-" evidence="3"/>
<feature type="transmembrane region" description="Helical" evidence="1">
    <location>
        <begin position="216"/>
        <end position="236"/>
    </location>
</feature>
<dbReference type="AlphaFoldDB" id="A0A0Q1DXC9"/>
<evidence type="ECO:0000313" key="4">
    <source>
        <dbReference type="Proteomes" id="UP000050517"/>
    </source>
</evidence>
<keyword evidence="1" id="KW-0812">Transmembrane</keyword>
<comment type="caution">
    <text evidence="3">The sequence shown here is derived from an EMBL/GenBank/DDBJ whole genome shotgun (WGS) entry which is preliminary data.</text>
</comment>
<dbReference type="InterPro" id="IPR050510">
    <property type="entry name" value="Cation_transp_ATPase_P-type"/>
</dbReference>
<dbReference type="EMBL" id="LKST01000001">
    <property type="protein sequence ID" value="KQB84879.1"/>
    <property type="molecule type" value="Genomic_DNA"/>
</dbReference>
<feature type="transmembrane region" description="Helical" evidence="1">
    <location>
        <begin position="71"/>
        <end position="91"/>
    </location>
</feature>
<dbReference type="STRING" id="1544416.Cocul_00008"/>